<feature type="domain" description="SnoaL-like" evidence="1">
    <location>
        <begin position="8"/>
        <end position="101"/>
    </location>
</feature>
<dbReference type="Proteomes" id="UP000614996">
    <property type="component" value="Unassembled WGS sequence"/>
</dbReference>
<protein>
    <submittedName>
        <fullName evidence="2">Polyketide cyclase</fullName>
    </submittedName>
</protein>
<dbReference type="Pfam" id="PF12680">
    <property type="entry name" value="SnoaL_2"/>
    <property type="match status" value="1"/>
</dbReference>
<gene>
    <name evidence="2" type="ORF">NUM_04620</name>
</gene>
<name>A0A8J4EHN7_9ACTN</name>
<dbReference type="Gene3D" id="3.10.450.50">
    <property type="match status" value="1"/>
</dbReference>
<dbReference type="EMBL" id="BOPO01000004">
    <property type="protein sequence ID" value="GIL25207.1"/>
    <property type="molecule type" value="Genomic_DNA"/>
</dbReference>
<comment type="caution">
    <text evidence="2">The sequence shown here is derived from an EMBL/GenBank/DDBJ whole genome shotgun (WGS) entry which is preliminary data.</text>
</comment>
<evidence type="ECO:0000313" key="3">
    <source>
        <dbReference type="Proteomes" id="UP000614996"/>
    </source>
</evidence>
<dbReference type="AlphaFoldDB" id="A0A8J4EHN7"/>
<dbReference type="RefSeq" id="WP_207122836.1">
    <property type="nucleotide sequence ID" value="NZ_BOPO01000004.1"/>
</dbReference>
<dbReference type="InterPro" id="IPR037401">
    <property type="entry name" value="SnoaL-like"/>
</dbReference>
<organism evidence="2 3">
    <name type="scientific">Actinocatenispora comari</name>
    <dbReference type="NCBI Taxonomy" id="2807577"/>
    <lineage>
        <taxon>Bacteria</taxon>
        <taxon>Bacillati</taxon>
        <taxon>Actinomycetota</taxon>
        <taxon>Actinomycetes</taxon>
        <taxon>Micromonosporales</taxon>
        <taxon>Micromonosporaceae</taxon>
        <taxon>Actinocatenispora</taxon>
    </lineage>
</organism>
<dbReference type="SUPFAM" id="SSF54427">
    <property type="entry name" value="NTF2-like"/>
    <property type="match status" value="1"/>
</dbReference>
<proteinExistence type="predicted"/>
<evidence type="ECO:0000259" key="1">
    <source>
        <dbReference type="Pfam" id="PF12680"/>
    </source>
</evidence>
<keyword evidence="3" id="KW-1185">Reference proteome</keyword>
<accession>A0A8J4EHN7</accession>
<dbReference type="InterPro" id="IPR032710">
    <property type="entry name" value="NTF2-like_dom_sf"/>
</dbReference>
<sequence length="123" mass="14263">MDIEGVIAAFWQRAESRDWPAFGELLAPEVRYEASQTRERVRGREAYVRFNAEFPGDWHLSVERIIGSGREGVSWIEFRLDGEQMTGISFFTLDDAGLIVAIRDFWPDPYEPPANRAHLVERY</sequence>
<reference evidence="3" key="1">
    <citation type="journal article" date="2021" name="Int. J. Syst. Evol. Microbiol.">
        <title>Actinocatenispora comari sp. nov., an endophytic actinomycete isolated from aerial parts of Comarum salesowianum.</title>
        <authorList>
            <person name="Oyunbileg N."/>
            <person name="Iizaka Y."/>
            <person name="Hamada M."/>
            <person name="Davaapurev B.O."/>
            <person name="Fukumoto A."/>
            <person name="Tsetseg B."/>
            <person name="Kato F."/>
            <person name="Tamura T."/>
            <person name="Batkhuu J."/>
            <person name="Anzai Y."/>
        </authorList>
    </citation>
    <scope>NUCLEOTIDE SEQUENCE [LARGE SCALE GENOMIC DNA]</scope>
    <source>
        <strain evidence="3">NUM-2625</strain>
    </source>
</reference>
<evidence type="ECO:0000313" key="2">
    <source>
        <dbReference type="EMBL" id="GIL25207.1"/>
    </source>
</evidence>